<reference evidence="2" key="1">
    <citation type="submission" date="2022-11" db="UniProtKB">
        <authorList>
            <consortium name="WormBaseParasite"/>
        </authorList>
    </citation>
    <scope>IDENTIFICATION</scope>
</reference>
<name>A0A914NU38_MELIC</name>
<evidence type="ECO:0000313" key="2">
    <source>
        <dbReference type="WBParaSite" id="Minc3s10688g44273"/>
    </source>
</evidence>
<dbReference type="WBParaSite" id="Minc3s10688g44273">
    <property type="protein sequence ID" value="Minc3s10688g44273"/>
    <property type="gene ID" value="Minc3s10688g44273"/>
</dbReference>
<organism evidence="1 2">
    <name type="scientific">Meloidogyne incognita</name>
    <name type="common">Southern root-knot nematode worm</name>
    <name type="synonym">Oxyuris incognita</name>
    <dbReference type="NCBI Taxonomy" id="6306"/>
    <lineage>
        <taxon>Eukaryota</taxon>
        <taxon>Metazoa</taxon>
        <taxon>Ecdysozoa</taxon>
        <taxon>Nematoda</taxon>
        <taxon>Chromadorea</taxon>
        <taxon>Rhabditida</taxon>
        <taxon>Tylenchina</taxon>
        <taxon>Tylenchomorpha</taxon>
        <taxon>Tylenchoidea</taxon>
        <taxon>Meloidogynidae</taxon>
        <taxon>Meloidogyninae</taxon>
        <taxon>Meloidogyne</taxon>
        <taxon>Meloidogyne incognita group</taxon>
    </lineage>
</organism>
<dbReference type="CDD" id="cd18809">
    <property type="entry name" value="SF1_C_RecD"/>
    <property type="match status" value="1"/>
</dbReference>
<dbReference type="PANTHER" id="PTHR23274">
    <property type="entry name" value="DNA HELICASE-RELATED"/>
    <property type="match status" value="1"/>
</dbReference>
<proteinExistence type="predicted"/>
<protein>
    <submittedName>
        <fullName evidence="2">Uncharacterized protein</fullName>
    </submittedName>
</protein>
<sequence length="194" mass="21334">MFILVPHLSVALKGPTSGTFSPFGFKHGDIGNRPWGIQLAWSFGATLECGTETNIGVSRGLVNGTRMIVKELGDNILKVEVVTGSVAGSGTIICLSRVWCDYEDNRPDGVKFRRLQFPVRLAYAMTIMKAQGQTATRVGLDLTHQVFGHGNLYTALLRVRTGDMFKVFAPHVNEKEKTKSKMIKNVVADGLEFF</sequence>
<dbReference type="AlphaFoldDB" id="A0A914NU38"/>
<accession>A0A914NU38</accession>
<dbReference type="Proteomes" id="UP000887563">
    <property type="component" value="Unplaced"/>
</dbReference>
<evidence type="ECO:0000313" key="1">
    <source>
        <dbReference type="Proteomes" id="UP000887563"/>
    </source>
</evidence>
<dbReference type="PANTHER" id="PTHR23274:SF51">
    <property type="entry name" value="OS03G0423850 PROTEIN"/>
    <property type="match status" value="1"/>
</dbReference>
<dbReference type="InterPro" id="IPR027417">
    <property type="entry name" value="P-loop_NTPase"/>
</dbReference>
<keyword evidence="1" id="KW-1185">Reference proteome</keyword>
<dbReference type="GO" id="GO:0005657">
    <property type="term" value="C:replication fork"/>
    <property type="evidence" value="ECO:0007669"/>
    <property type="project" value="TreeGrafter"/>
</dbReference>
<dbReference type="SUPFAM" id="SSF52540">
    <property type="entry name" value="P-loop containing nucleoside triphosphate hydrolases"/>
    <property type="match status" value="1"/>
</dbReference>
<dbReference type="GO" id="GO:0006260">
    <property type="term" value="P:DNA replication"/>
    <property type="evidence" value="ECO:0007669"/>
    <property type="project" value="TreeGrafter"/>
</dbReference>